<dbReference type="EMBL" id="AAHKGI010000001">
    <property type="protein sequence ID" value="EBX1170180.1"/>
    <property type="molecule type" value="Genomic_DNA"/>
</dbReference>
<evidence type="ECO:0000313" key="2">
    <source>
        <dbReference type="EMBL" id="EBO8649934.1"/>
    </source>
</evidence>
<dbReference type="EMBL" id="AAHHZF010000009">
    <property type="protein sequence ID" value="EBW3119172.1"/>
    <property type="molecule type" value="Genomic_DNA"/>
</dbReference>
<protein>
    <submittedName>
        <fullName evidence="22">CZB domain-containing protein</fullName>
    </submittedName>
    <submittedName>
        <fullName evidence="21">Chemotaxis protein</fullName>
    </submittedName>
</protein>
<evidence type="ECO:0000313" key="14">
    <source>
        <dbReference type="EMBL" id="EDG8803579.1"/>
    </source>
</evidence>
<dbReference type="EMBL" id="AALGZK010000001">
    <property type="protein sequence ID" value="ECZ5435950.1"/>
    <property type="molecule type" value="Genomic_DNA"/>
</dbReference>
<reference evidence="12" key="6">
    <citation type="submission" date="2018-07" db="EMBL/GenBank/DDBJ databases">
        <authorList>
            <consortium name="PulseNet: The National Subtyping Network for Foodborne Disease Surveillance"/>
            <person name="Tarr C.L."/>
            <person name="Trees E."/>
            <person name="Katz L.S."/>
            <person name="Carleton-Romer H.A."/>
            <person name="Stroika S."/>
            <person name="Kucerova Z."/>
            <person name="Roache K.F."/>
            <person name="Sabol A.L."/>
            <person name="Besser J."/>
            <person name="Gerner-Smidt P."/>
        </authorList>
    </citation>
    <scope>NUCLEOTIDE SEQUENCE [LARGE SCALE GENOMIC DNA]</scope>
    <source>
        <strain evidence="12">PNUSAS001023</strain>
        <strain evidence="15">PNUSAS011299</strain>
        <strain evidence="14">PNUSAS012422</strain>
        <strain evidence="16">PNUSAS013567</strain>
    </source>
</reference>
<dbReference type="Proteomes" id="UP000839730">
    <property type="component" value="Unassembled WGS sequence"/>
</dbReference>
<evidence type="ECO:0000313" key="11">
    <source>
        <dbReference type="EMBL" id="ECI8472083.1"/>
    </source>
</evidence>
<reference evidence="22" key="7">
    <citation type="submission" date="2021-05" db="EMBL/GenBank/DDBJ databases">
        <title>Whole genome PacBio Sequel sequence of Salmonella enterica subsp. enterica.</title>
        <authorList>
            <person name="Hoffmann M."/>
            <person name="Balkey M."/>
            <person name="Luo Y."/>
        </authorList>
    </citation>
    <scope>NUCLEOTIDE SEQUENCE</scope>
    <source>
        <strain evidence="22">CFSAN022633</strain>
    </source>
</reference>
<dbReference type="EMBL" id="DAAWDR010000101">
    <property type="protein sequence ID" value="HAF7396455.1"/>
    <property type="molecule type" value="Genomic_DNA"/>
</dbReference>
<dbReference type="EMBL" id="AAGJWK010000001">
    <property type="protein sequence ID" value="EBO8649934.1"/>
    <property type="molecule type" value="Genomic_DNA"/>
</dbReference>
<evidence type="ECO:0000313" key="7">
    <source>
        <dbReference type="EMBL" id="EBX1170180.1"/>
    </source>
</evidence>
<evidence type="ECO:0000313" key="18">
    <source>
        <dbReference type="EMBL" id="HAE4195114.1"/>
    </source>
</evidence>
<dbReference type="EMBL" id="CP075022">
    <property type="protein sequence ID" value="QVT62992.1"/>
    <property type="molecule type" value="Genomic_DNA"/>
</dbReference>
<evidence type="ECO:0000313" key="4">
    <source>
        <dbReference type="EMBL" id="EBR9459734.1"/>
    </source>
</evidence>
<dbReference type="EMBL" id="DAATPG010000001">
    <property type="protein sequence ID" value="HAE9026819.1"/>
    <property type="molecule type" value="Genomic_DNA"/>
</dbReference>
<evidence type="ECO:0000313" key="5">
    <source>
        <dbReference type="EMBL" id="EBS4549319.1"/>
    </source>
</evidence>
<evidence type="ECO:0000313" key="17">
    <source>
        <dbReference type="EMBL" id="HAE2737996.1"/>
    </source>
</evidence>
<sequence>MAIILGGDDSASLKLMSAGKCVLGLWYHGQGKRAYLHLPVFHSLGEIHSLYHEMIKKIIAKGRAGMAFN</sequence>
<dbReference type="EMBL" id="AAGHPM010000048">
    <property type="protein sequence ID" value="EBO1561189.1"/>
    <property type="molecule type" value="Genomic_DNA"/>
</dbReference>
<evidence type="ECO:0000313" key="12">
    <source>
        <dbReference type="EMBL" id="ECX6725415.1"/>
    </source>
</evidence>
<dbReference type="EMBL" id="MODC01000041">
    <property type="protein sequence ID" value="OMB04334.1"/>
    <property type="molecule type" value="Genomic_DNA"/>
</dbReference>
<evidence type="ECO:0000313" key="23">
    <source>
        <dbReference type="Proteomes" id="UP000187320"/>
    </source>
</evidence>
<evidence type="ECO:0000313" key="16">
    <source>
        <dbReference type="EMBL" id="EDH4939516.1"/>
    </source>
</evidence>
<reference evidence="21 23" key="1">
    <citation type="submission" date="2016-10" db="EMBL/GenBank/DDBJ databases">
        <title>Geospatial study of bovine Salmonella enterica.</title>
        <authorList>
            <person name="Liao J."/>
        </authorList>
    </citation>
    <scope>NUCLEOTIDE SEQUENCE [LARGE SCALE GENOMIC DNA]</scope>
    <source>
        <strain evidence="21 23">R8_4821_R1</strain>
    </source>
</reference>
<dbReference type="EMBL" id="AAHTAF010000036">
    <property type="protein sequence ID" value="ECA0245592.1"/>
    <property type="molecule type" value="Genomic_DNA"/>
</dbReference>
<reference evidence="3" key="3">
    <citation type="submission" date="2018-06" db="EMBL/GenBank/DDBJ databases">
        <authorList>
            <person name="Ashton P.M."/>
            <person name="Dallman T."/>
            <person name="Nair S."/>
            <person name="De Pinna E."/>
            <person name="Peters T."/>
            <person name="Grant K."/>
        </authorList>
    </citation>
    <scope>NUCLEOTIDE SEQUENCE</scope>
    <source>
        <strain evidence="5">160804</strain>
        <strain evidence="3">167020</strain>
        <strain evidence="8">235050</strain>
        <strain evidence="7">250711</strain>
        <strain evidence="6">253904</strain>
        <strain evidence="4">579069</strain>
        <strain evidence="10">623177</strain>
        <strain evidence="9">643094</strain>
    </source>
</reference>
<dbReference type="RefSeq" id="WP_000974708.1">
    <property type="nucleotide sequence ID" value="NZ_CP016012.1"/>
</dbReference>
<dbReference type="EMBL" id="AAMFQH010000021">
    <property type="protein sequence ID" value="EDG8803579.1"/>
    <property type="molecule type" value="Genomic_DNA"/>
</dbReference>
<accession>A0A0R9N768</accession>
<dbReference type="EMBL" id="AAGVNP010000294">
    <property type="protein sequence ID" value="EBS4549319.1"/>
    <property type="molecule type" value="Genomic_DNA"/>
</dbReference>
<proteinExistence type="predicted"/>
<dbReference type="EMBL" id="AAHMTR010000006">
    <property type="protein sequence ID" value="EBX9728304.1"/>
    <property type="molecule type" value="Genomic_DNA"/>
</dbReference>
<dbReference type="EMBL" id="AAMHUT010000001">
    <property type="protein sequence ID" value="EDH4939516.1"/>
    <property type="molecule type" value="Genomic_DNA"/>
</dbReference>
<reference evidence="17" key="2">
    <citation type="journal article" date="2018" name="Genome Biol.">
        <title>SKESA: strategic k-mer extension for scrupulous assemblies.</title>
        <authorList>
            <person name="Souvorov A."/>
            <person name="Agarwala R."/>
            <person name="Lipman D.J."/>
        </authorList>
    </citation>
    <scope>NUCLEOTIDE SEQUENCE</scope>
    <source>
        <strain evidence="20">09-3171</strain>
        <strain evidence="19">13-0883</strain>
        <strain evidence="17">BCW_2743</strain>
        <strain evidence="18">NCTR-SF87</strain>
    </source>
</reference>
<gene>
    <name evidence="22" type="ORF">AA493_09680</name>
    <name evidence="13" type="ORF">AHQ57_02035</name>
    <name evidence="12" type="ORF">APS93_02045</name>
    <name evidence="14" type="ORF">B9634_14210</name>
    <name evidence="21" type="ORF">BLX71_11280</name>
    <name evidence="15" type="ORF">CA685_02045</name>
    <name evidence="16" type="ORF">CBK62_02035</name>
    <name evidence="4" type="ORF">D5P93_01890</name>
    <name evidence="1" type="ORF">D8I59_22300</name>
    <name evidence="3" type="ORF">DML90_07575</name>
    <name evidence="6" type="ORF">DPD27_12305</name>
    <name evidence="7" type="ORF">DQ066_02135</name>
    <name evidence="5" type="ORF">DQK32_26250</name>
    <name evidence="8" type="ORF">DUA94_07980</name>
    <name evidence="9" type="ORF">EIL11_23065</name>
    <name evidence="10" type="ORF">EUS03_01860</name>
    <name evidence="2" type="ORF">EYJ87_02040</name>
    <name evidence="11" type="ORF">FGK44_02040</name>
    <name evidence="17" type="ORF">G3358_000899</name>
    <name evidence="19" type="ORF">G4Y29_000021</name>
    <name evidence="20" type="ORF">G9260_004554</name>
    <name evidence="18" type="ORF">GNC67_003692</name>
</gene>
<evidence type="ECO:0000313" key="15">
    <source>
        <dbReference type="EMBL" id="EDH0268464.1"/>
    </source>
</evidence>
<dbReference type="EMBL" id="DAARWE010000017">
    <property type="protein sequence ID" value="HAE4195114.1"/>
    <property type="molecule type" value="Genomic_DNA"/>
</dbReference>
<evidence type="ECO:0000313" key="19">
    <source>
        <dbReference type="EMBL" id="HAE9026819.1"/>
    </source>
</evidence>
<reference evidence="17" key="5">
    <citation type="submission" date="2018-07" db="EMBL/GenBank/DDBJ databases">
        <authorList>
            <consortium name="NCBI Pathogen Detection Project"/>
        </authorList>
    </citation>
    <scope>NUCLEOTIDE SEQUENCE</scope>
    <source>
        <strain evidence="20">09-3171</strain>
        <strain evidence="19">13-0883</strain>
        <strain evidence="17">BCW_2743</strain>
        <strain evidence="18">NCTR-SF87</strain>
    </source>
</reference>
<evidence type="ECO:0000313" key="21">
    <source>
        <dbReference type="EMBL" id="OMB04334.1"/>
    </source>
</evidence>
<reference evidence="13" key="4">
    <citation type="submission" date="2018-07" db="EMBL/GenBank/DDBJ databases">
        <authorList>
            <consortium name="GenomeTrakr network: Whole genome sequencing for foodborne pathogen traceback"/>
        </authorList>
    </citation>
    <scope>NUCLEOTIDE SEQUENCE</scope>
    <source>
        <strain evidence="22">CFSAN022633</strain>
        <strain evidence="13">FDA00000095</strain>
        <strain evidence="1">FSIS11814480</strain>
        <strain evidence="2">FSIS11917615</strain>
        <strain evidence="11">FSIS31901987</strain>
    </source>
</reference>
<evidence type="ECO:0000313" key="20">
    <source>
        <dbReference type="EMBL" id="HAF7396455.1"/>
    </source>
</evidence>
<dbReference type="PATRIC" id="fig|108619.17.peg.2026"/>
<evidence type="ECO:0000313" key="10">
    <source>
        <dbReference type="EMBL" id="ECB0233022.1"/>
    </source>
</evidence>
<dbReference type="AlphaFoldDB" id="A0A0R9N768"/>
<dbReference type="Proteomes" id="UP000187320">
    <property type="component" value="Unassembled WGS sequence"/>
</dbReference>
<name>A0A0R9N768_SALNE</name>
<dbReference type="EMBL" id="AAHWFX010000001">
    <property type="protein sequence ID" value="ECB0233022.1"/>
    <property type="molecule type" value="Genomic_DNA"/>
</dbReference>
<dbReference type="EMBL" id="AAGQQV010000009">
    <property type="protein sequence ID" value="EBQ9486658.1"/>
    <property type="molecule type" value="Genomic_DNA"/>
</dbReference>
<evidence type="ECO:0000313" key="13">
    <source>
        <dbReference type="EMBL" id="ECZ5435950.1"/>
    </source>
</evidence>
<dbReference type="Gene3D" id="1.20.120.30">
    <property type="entry name" value="Aspartate receptor, ligand-binding domain"/>
    <property type="match status" value="1"/>
</dbReference>
<organism evidence="21 23">
    <name type="scientific">Salmonella newport</name>
    <dbReference type="NCBI Taxonomy" id="108619"/>
    <lineage>
        <taxon>Bacteria</taxon>
        <taxon>Pseudomonadati</taxon>
        <taxon>Pseudomonadota</taxon>
        <taxon>Gammaproteobacteria</taxon>
        <taxon>Enterobacterales</taxon>
        <taxon>Enterobacteriaceae</taxon>
        <taxon>Salmonella</taxon>
    </lineage>
</organism>
<evidence type="ECO:0000313" key="6">
    <source>
        <dbReference type="EMBL" id="EBW3119172.1"/>
    </source>
</evidence>
<dbReference type="EMBL" id="AAIWMW010000001">
    <property type="protein sequence ID" value="ECI8472083.1"/>
    <property type="molecule type" value="Genomic_DNA"/>
</dbReference>
<evidence type="ECO:0000313" key="1">
    <source>
        <dbReference type="EMBL" id="EBO1561189.1"/>
    </source>
</evidence>
<dbReference type="EMBL" id="AAKZNI010000001">
    <property type="protein sequence ID" value="ECX6725415.1"/>
    <property type="molecule type" value="Genomic_DNA"/>
</dbReference>
<dbReference type="EMBL" id="DAARJY010000004">
    <property type="protein sequence ID" value="HAE2737996.1"/>
    <property type="molecule type" value="Genomic_DNA"/>
</dbReference>
<evidence type="ECO:0000313" key="3">
    <source>
        <dbReference type="EMBL" id="EBQ9486658.1"/>
    </source>
</evidence>
<evidence type="ECO:0000313" key="22">
    <source>
        <dbReference type="EMBL" id="QVT62992.1"/>
    </source>
</evidence>
<dbReference type="Proteomes" id="UP000839885">
    <property type="component" value="Unassembled WGS sequence"/>
</dbReference>
<evidence type="ECO:0000313" key="8">
    <source>
        <dbReference type="EMBL" id="EBX9728304.1"/>
    </source>
</evidence>
<evidence type="ECO:0000313" key="9">
    <source>
        <dbReference type="EMBL" id="ECA0245592.1"/>
    </source>
</evidence>
<dbReference type="EMBL" id="AAGTXR010000001">
    <property type="protein sequence ID" value="EBR9459734.1"/>
    <property type="molecule type" value="Genomic_DNA"/>
</dbReference>
<dbReference type="EMBL" id="AAMGCT010000001">
    <property type="protein sequence ID" value="EDH0268464.1"/>
    <property type="molecule type" value="Genomic_DNA"/>
</dbReference>